<evidence type="ECO:0000256" key="1">
    <source>
        <dbReference type="SAM" id="Coils"/>
    </source>
</evidence>
<evidence type="ECO:0000313" key="3">
    <source>
        <dbReference type="Proteomes" id="UP000544222"/>
    </source>
</evidence>
<sequence length="122" mass="14157">MIGERIEQIIKVLFHGNVRQFSLKIGVPSGQIANYIRGRSSIPRADVIEKIVLSIDDINVDWLITGRGNMLKSEQKKEQAQSQVECYLEKKLNEKEKRIEELLIELGKQMYENKMLLERSVK</sequence>
<dbReference type="EMBL" id="JACHYB010000001">
    <property type="protein sequence ID" value="MBB3187407.1"/>
    <property type="molecule type" value="Genomic_DNA"/>
</dbReference>
<dbReference type="Proteomes" id="UP000544222">
    <property type="component" value="Unassembled WGS sequence"/>
</dbReference>
<keyword evidence="1" id="KW-0175">Coiled coil</keyword>
<protein>
    <submittedName>
        <fullName evidence="2">Transcriptional regulator with XRE-family HTH domain</fullName>
    </submittedName>
</protein>
<name>A0A7W5DQV4_9PORP</name>
<dbReference type="InterPro" id="IPR010982">
    <property type="entry name" value="Lambda_DNA-bd_dom_sf"/>
</dbReference>
<dbReference type="GO" id="GO:0003677">
    <property type="term" value="F:DNA binding"/>
    <property type="evidence" value="ECO:0007669"/>
    <property type="project" value="InterPro"/>
</dbReference>
<comment type="caution">
    <text evidence="2">The sequence shown here is derived from an EMBL/GenBank/DDBJ whole genome shotgun (WGS) entry which is preliminary data.</text>
</comment>
<dbReference type="AlphaFoldDB" id="A0A7W5DQV4"/>
<evidence type="ECO:0000313" key="2">
    <source>
        <dbReference type="EMBL" id="MBB3187407.1"/>
    </source>
</evidence>
<gene>
    <name evidence="2" type="ORF">FHX64_001570</name>
</gene>
<proteinExistence type="predicted"/>
<organism evidence="2 3">
    <name type="scientific">Microbacter margulisiae</name>
    <dbReference type="NCBI Taxonomy" id="1350067"/>
    <lineage>
        <taxon>Bacteria</taxon>
        <taxon>Pseudomonadati</taxon>
        <taxon>Bacteroidota</taxon>
        <taxon>Bacteroidia</taxon>
        <taxon>Bacteroidales</taxon>
        <taxon>Porphyromonadaceae</taxon>
        <taxon>Microbacter</taxon>
    </lineage>
</organism>
<reference evidence="2 3" key="1">
    <citation type="submission" date="2020-08" db="EMBL/GenBank/DDBJ databases">
        <title>Genomic Encyclopedia of Type Strains, Phase IV (KMG-IV): sequencing the most valuable type-strain genomes for metagenomic binning, comparative biology and taxonomic classification.</title>
        <authorList>
            <person name="Goeker M."/>
        </authorList>
    </citation>
    <scope>NUCLEOTIDE SEQUENCE [LARGE SCALE GENOMIC DNA]</scope>
    <source>
        <strain evidence="2 3">DSM 27471</strain>
    </source>
</reference>
<dbReference type="Gene3D" id="1.10.260.40">
    <property type="entry name" value="lambda repressor-like DNA-binding domains"/>
    <property type="match status" value="1"/>
</dbReference>
<keyword evidence="3" id="KW-1185">Reference proteome</keyword>
<dbReference type="RefSeq" id="WP_183413165.1">
    <property type="nucleotide sequence ID" value="NZ_JACHYB010000001.1"/>
</dbReference>
<feature type="coiled-coil region" evidence="1">
    <location>
        <begin position="70"/>
        <end position="112"/>
    </location>
</feature>
<accession>A0A7W5DQV4</accession>